<dbReference type="GeneID" id="111084712"/>
<keyword evidence="2" id="KW-1185">Reference proteome</keyword>
<gene>
    <name evidence="3" type="primary">LOC111084712</name>
</gene>
<evidence type="ECO:0000313" key="2">
    <source>
        <dbReference type="Proteomes" id="UP000694941"/>
    </source>
</evidence>
<dbReference type="RefSeq" id="XP_022237024.1">
    <property type="nucleotide sequence ID" value="XM_022381316.1"/>
</dbReference>
<dbReference type="SMART" id="SM00473">
    <property type="entry name" value="PAN_AP"/>
    <property type="match status" value="1"/>
</dbReference>
<evidence type="ECO:0000259" key="1">
    <source>
        <dbReference type="PROSITE" id="PS50948"/>
    </source>
</evidence>
<evidence type="ECO:0000313" key="3">
    <source>
        <dbReference type="RefSeq" id="XP_022237024.1"/>
    </source>
</evidence>
<organism evidence="2 3">
    <name type="scientific">Limulus polyphemus</name>
    <name type="common">Atlantic horseshoe crab</name>
    <dbReference type="NCBI Taxonomy" id="6850"/>
    <lineage>
        <taxon>Eukaryota</taxon>
        <taxon>Metazoa</taxon>
        <taxon>Ecdysozoa</taxon>
        <taxon>Arthropoda</taxon>
        <taxon>Chelicerata</taxon>
        <taxon>Merostomata</taxon>
        <taxon>Xiphosura</taxon>
        <taxon>Limulidae</taxon>
        <taxon>Limulus</taxon>
    </lineage>
</organism>
<dbReference type="Proteomes" id="UP000694941">
    <property type="component" value="Unplaced"/>
</dbReference>
<dbReference type="Gene3D" id="3.50.4.10">
    <property type="entry name" value="Hepatocyte Growth Factor"/>
    <property type="match status" value="1"/>
</dbReference>
<protein>
    <submittedName>
        <fullName evidence="3">Uncharacterized protein LOC111084712</fullName>
    </submittedName>
</protein>
<proteinExistence type="predicted"/>
<dbReference type="PROSITE" id="PS00022">
    <property type="entry name" value="EGF_1"/>
    <property type="match status" value="1"/>
</dbReference>
<accession>A0ABM1S069</accession>
<feature type="domain" description="Apple" evidence="1">
    <location>
        <begin position="145"/>
        <end position="223"/>
    </location>
</feature>
<name>A0ABM1S069_LIMPO</name>
<dbReference type="InterPro" id="IPR000742">
    <property type="entry name" value="EGF"/>
</dbReference>
<sequence>MKYAVIYVWSFSSILFSNFVVFSSPPQNFMTSYFYHLHTINETLSRTFSLSLTSPTMGCMRQCLRMGDNCIGWRCRETPSGCDILTDLPGVQETENLECMFLKPIKCRNDSCLHGGECYNMPIPSVLSAMAYVCRCRCGSCGPHCEQLNFGRHVGRGIVKNNIGGTTSATPEACQEECLKTPACRSVDYTSEESQCFFNGVIHTDSGAQLGEFKQVDYYYPICKC</sequence>
<dbReference type="SUPFAM" id="SSF57414">
    <property type="entry name" value="Hairpin loop containing domain-like"/>
    <property type="match status" value="1"/>
</dbReference>
<reference evidence="3" key="1">
    <citation type="submission" date="2025-08" db="UniProtKB">
        <authorList>
            <consortium name="RefSeq"/>
        </authorList>
    </citation>
    <scope>IDENTIFICATION</scope>
    <source>
        <tissue evidence="3">Muscle</tissue>
    </source>
</reference>
<dbReference type="InterPro" id="IPR003609">
    <property type="entry name" value="Pan_app"/>
</dbReference>
<dbReference type="PROSITE" id="PS50948">
    <property type="entry name" value="PAN"/>
    <property type="match status" value="1"/>
</dbReference>
<dbReference type="Pfam" id="PF00024">
    <property type="entry name" value="PAN_1"/>
    <property type="match status" value="1"/>
</dbReference>